<reference evidence="1 2" key="1">
    <citation type="submission" date="2012-08" db="EMBL/GenBank/DDBJ databases">
        <title>Oryza genome evolution.</title>
        <authorList>
            <person name="Wing R.A."/>
        </authorList>
    </citation>
    <scope>NUCLEOTIDE SEQUENCE</scope>
</reference>
<proteinExistence type="predicted"/>
<reference evidence="2" key="2">
    <citation type="submission" date="2013-12" db="EMBL/GenBank/DDBJ databases">
        <authorList>
            <person name="Yu Y."/>
            <person name="Lee S."/>
            <person name="de Baynast K."/>
            <person name="Wissotski M."/>
            <person name="Liu L."/>
            <person name="Talag J."/>
            <person name="Goicoechea J."/>
            <person name="Angelova A."/>
            <person name="Jetty R."/>
            <person name="Kudrna D."/>
            <person name="Golser W."/>
            <person name="Rivera L."/>
            <person name="Zhang J."/>
            <person name="Wing R."/>
        </authorList>
    </citation>
    <scope>NUCLEOTIDE SEQUENCE</scope>
</reference>
<reference evidence="1" key="3">
    <citation type="submission" date="2015-04" db="UniProtKB">
        <authorList>
            <consortium name="EnsemblPlants"/>
        </authorList>
    </citation>
    <scope>IDENTIFICATION</scope>
</reference>
<name>A0A0D9XDU5_9ORYZ</name>
<dbReference type="STRING" id="77586.A0A0D9XDU5"/>
<evidence type="ECO:0000313" key="1">
    <source>
        <dbReference type="EnsemblPlants" id="LPERR09G07450.1"/>
    </source>
</evidence>
<dbReference type="Proteomes" id="UP000032180">
    <property type="component" value="Chromosome 9"/>
</dbReference>
<organism evidence="1 2">
    <name type="scientific">Leersia perrieri</name>
    <dbReference type="NCBI Taxonomy" id="77586"/>
    <lineage>
        <taxon>Eukaryota</taxon>
        <taxon>Viridiplantae</taxon>
        <taxon>Streptophyta</taxon>
        <taxon>Embryophyta</taxon>
        <taxon>Tracheophyta</taxon>
        <taxon>Spermatophyta</taxon>
        <taxon>Magnoliopsida</taxon>
        <taxon>Liliopsida</taxon>
        <taxon>Poales</taxon>
        <taxon>Poaceae</taxon>
        <taxon>BOP clade</taxon>
        <taxon>Oryzoideae</taxon>
        <taxon>Oryzeae</taxon>
        <taxon>Oryzinae</taxon>
        <taxon>Leersia</taxon>
    </lineage>
</organism>
<dbReference type="HOGENOM" id="CLU_2889035_0_0_1"/>
<dbReference type="EnsemblPlants" id="LPERR09G07450.1">
    <property type="protein sequence ID" value="LPERR09G07450.1"/>
    <property type="gene ID" value="LPERR09G07450"/>
</dbReference>
<dbReference type="AlphaFoldDB" id="A0A0D9XDU5"/>
<sequence length="63" mass="6889">MVVVRDALLSQLQQDRLRQEIIAAELAKIERAIALRNASPSPTLTPTPMTYAAAVKTAAKEKE</sequence>
<evidence type="ECO:0000313" key="2">
    <source>
        <dbReference type="Proteomes" id="UP000032180"/>
    </source>
</evidence>
<keyword evidence="2" id="KW-1185">Reference proteome</keyword>
<accession>A0A0D9XDU5</accession>
<dbReference type="Gramene" id="LPERR09G07450.1">
    <property type="protein sequence ID" value="LPERR09G07450.1"/>
    <property type="gene ID" value="LPERR09G07450"/>
</dbReference>
<protein>
    <submittedName>
        <fullName evidence="1">Uncharacterized protein</fullName>
    </submittedName>
</protein>